<accession>A0A4R1G8H3</accession>
<dbReference type="PRINTS" id="PR00956">
    <property type="entry name" value="FLGMOTORFLIN"/>
</dbReference>
<protein>
    <recommendedName>
        <fullName evidence="3">Flagellar motor switch protein FliN</fullName>
    </recommendedName>
</protein>
<dbReference type="PANTHER" id="PTHR43484:SF1">
    <property type="entry name" value="FLAGELLAR MOTOR SWITCH PROTEIN FLIN"/>
    <property type="match status" value="1"/>
</dbReference>
<dbReference type="Proteomes" id="UP000295777">
    <property type="component" value="Unassembled WGS sequence"/>
</dbReference>
<dbReference type="GO" id="GO:0009425">
    <property type="term" value="C:bacterial-type flagellum basal body"/>
    <property type="evidence" value="ECO:0007669"/>
    <property type="project" value="InterPro"/>
</dbReference>
<keyword evidence="4" id="KW-1003">Cell membrane</keyword>
<dbReference type="GO" id="GO:0006935">
    <property type="term" value="P:chemotaxis"/>
    <property type="evidence" value="ECO:0007669"/>
    <property type="project" value="UniProtKB-KW"/>
</dbReference>
<dbReference type="InterPro" id="IPR001172">
    <property type="entry name" value="FliN_T3SS_HrcQb"/>
</dbReference>
<dbReference type="SUPFAM" id="SSF101801">
    <property type="entry name" value="Surface presentation of antigens (SPOA)"/>
    <property type="match status" value="1"/>
</dbReference>
<dbReference type="AlphaFoldDB" id="A0A4R1G8H3"/>
<keyword evidence="7" id="KW-0472">Membrane</keyword>
<proteinExistence type="inferred from homology"/>
<evidence type="ECO:0000256" key="4">
    <source>
        <dbReference type="ARBA" id="ARBA00022475"/>
    </source>
</evidence>
<comment type="subcellular location">
    <subcellularLocation>
        <location evidence="1">Cell membrane</location>
        <topology evidence="1">Peripheral membrane protein</topology>
        <orientation evidence="1">Cytoplasmic side</orientation>
    </subcellularLocation>
</comment>
<name>A0A4R1G8H3_9BACT</name>
<comment type="similarity">
    <text evidence="2">Belongs to the FliN/MopA/SpaO family.</text>
</comment>
<evidence type="ECO:0000313" key="11">
    <source>
        <dbReference type="Proteomes" id="UP000295777"/>
    </source>
</evidence>
<dbReference type="InterPro" id="IPR036429">
    <property type="entry name" value="SpoA-like_sf"/>
</dbReference>
<evidence type="ECO:0000256" key="5">
    <source>
        <dbReference type="ARBA" id="ARBA00022500"/>
    </source>
</evidence>
<dbReference type="EMBL" id="SMFV01000004">
    <property type="protein sequence ID" value="TCK03898.1"/>
    <property type="molecule type" value="Genomic_DNA"/>
</dbReference>
<evidence type="ECO:0000259" key="9">
    <source>
        <dbReference type="Pfam" id="PF01052"/>
    </source>
</evidence>
<dbReference type="InterPro" id="IPR001543">
    <property type="entry name" value="FliN-like_C"/>
</dbReference>
<dbReference type="GO" id="GO:0003774">
    <property type="term" value="F:cytoskeletal motor activity"/>
    <property type="evidence" value="ECO:0007669"/>
    <property type="project" value="InterPro"/>
</dbReference>
<keyword evidence="6" id="KW-0283">Flagellar rotation</keyword>
<feature type="compositionally biased region" description="Basic and acidic residues" evidence="8">
    <location>
        <begin position="1"/>
        <end position="17"/>
    </location>
</feature>
<dbReference type="GO" id="GO:0071973">
    <property type="term" value="P:bacterial-type flagellum-dependent cell motility"/>
    <property type="evidence" value="ECO:0007669"/>
    <property type="project" value="InterPro"/>
</dbReference>
<evidence type="ECO:0000256" key="3">
    <source>
        <dbReference type="ARBA" id="ARBA00021897"/>
    </source>
</evidence>
<keyword evidence="10" id="KW-0282">Flagellum</keyword>
<keyword evidence="10" id="KW-0969">Cilium</keyword>
<organism evidence="10 11">
    <name type="scientific">Phorcysia thermohydrogeniphila</name>
    <dbReference type="NCBI Taxonomy" id="936138"/>
    <lineage>
        <taxon>Bacteria</taxon>
        <taxon>Pseudomonadati</taxon>
        <taxon>Aquificota</taxon>
        <taxon>Aquificia</taxon>
        <taxon>Desulfurobacteriales</taxon>
        <taxon>Desulfurobacteriaceae</taxon>
        <taxon>Phorcysia</taxon>
    </lineage>
</organism>
<gene>
    <name evidence="10" type="ORF">CLV27_1212</name>
</gene>
<dbReference type="NCBIfam" id="TIGR02480">
    <property type="entry name" value="fliN"/>
    <property type="match status" value="1"/>
</dbReference>
<reference evidence="10 11" key="1">
    <citation type="submission" date="2019-03" db="EMBL/GenBank/DDBJ databases">
        <title>Genomic Encyclopedia of Archaeal and Bacterial Type Strains, Phase II (KMG-II): from individual species to whole genera.</title>
        <authorList>
            <person name="Goeker M."/>
        </authorList>
    </citation>
    <scope>NUCLEOTIDE SEQUENCE [LARGE SCALE GENOMIC DNA]</scope>
    <source>
        <strain evidence="10 11">DSM 24425</strain>
    </source>
</reference>
<evidence type="ECO:0000256" key="7">
    <source>
        <dbReference type="ARBA" id="ARBA00023136"/>
    </source>
</evidence>
<evidence type="ECO:0000313" key="10">
    <source>
        <dbReference type="EMBL" id="TCK03898.1"/>
    </source>
</evidence>
<evidence type="ECO:0000256" key="6">
    <source>
        <dbReference type="ARBA" id="ARBA00022779"/>
    </source>
</evidence>
<evidence type="ECO:0000256" key="2">
    <source>
        <dbReference type="ARBA" id="ARBA00009226"/>
    </source>
</evidence>
<sequence>MSAWEEALKEQKEKQASSEESPEEGDESCGEEKFELLKDIPLEVTIEVGSTSLPLEEVLKLHPNSIVELDRYIHEPVDIKVNGRLIAKGELYTVKDSYGIKITQIITPEERLKLLEE</sequence>
<evidence type="ECO:0000256" key="1">
    <source>
        <dbReference type="ARBA" id="ARBA00004413"/>
    </source>
</evidence>
<dbReference type="InterPro" id="IPR051469">
    <property type="entry name" value="FliN/MopA/SpaO"/>
</dbReference>
<keyword evidence="5" id="KW-0145">Chemotaxis</keyword>
<comment type="caution">
    <text evidence="10">The sequence shown here is derived from an EMBL/GenBank/DDBJ whole genome shotgun (WGS) entry which is preliminary data.</text>
</comment>
<dbReference type="PANTHER" id="PTHR43484">
    <property type="match status" value="1"/>
</dbReference>
<dbReference type="Gene3D" id="2.30.330.10">
    <property type="entry name" value="SpoA-like"/>
    <property type="match status" value="1"/>
</dbReference>
<dbReference type="GO" id="GO:0005886">
    <property type="term" value="C:plasma membrane"/>
    <property type="evidence" value="ECO:0007669"/>
    <property type="project" value="UniProtKB-SubCell"/>
</dbReference>
<feature type="region of interest" description="Disordered" evidence="8">
    <location>
        <begin position="1"/>
        <end position="31"/>
    </location>
</feature>
<feature type="compositionally biased region" description="Acidic residues" evidence="8">
    <location>
        <begin position="20"/>
        <end position="29"/>
    </location>
</feature>
<dbReference type="OrthoDB" id="9773459at2"/>
<keyword evidence="10" id="KW-0966">Cell projection</keyword>
<dbReference type="InterPro" id="IPR012826">
    <property type="entry name" value="FliN"/>
</dbReference>
<dbReference type="Pfam" id="PF01052">
    <property type="entry name" value="FliMN_C"/>
    <property type="match status" value="1"/>
</dbReference>
<feature type="domain" description="Flagellar motor switch protein FliN-like C-terminal" evidence="9">
    <location>
        <begin position="36"/>
        <end position="106"/>
    </location>
</feature>
<keyword evidence="11" id="KW-1185">Reference proteome</keyword>
<evidence type="ECO:0000256" key="8">
    <source>
        <dbReference type="SAM" id="MobiDB-lite"/>
    </source>
</evidence>